<comment type="caution">
    <text evidence="1">The sequence shown here is derived from an EMBL/GenBank/DDBJ whole genome shotgun (WGS) entry which is preliminary data.</text>
</comment>
<organism evidence="1 2">
    <name type="scientific">Blautia obeum</name>
    <dbReference type="NCBI Taxonomy" id="40520"/>
    <lineage>
        <taxon>Bacteria</taxon>
        <taxon>Bacillati</taxon>
        <taxon>Bacillota</taxon>
        <taxon>Clostridia</taxon>
        <taxon>Lachnospirales</taxon>
        <taxon>Lachnospiraceae</taxon>
        <taxon>Blautia</taxon>
    </lineage>
</organism>
<dbReference type="RefSeq" id="WP_118367438.1">
    <property type="nucleotide sequence ID" value="NZ_CABJDZ010000001.1"/>
</dbReference>
<dbReference type="Proteomes" id="UP000284267">
    <property type="component" value="Unassembled WGS sequence"/>
</dbReference>
<sequence>MTQVLLNVAGRKIKATEITYDDLVILYRQFVNKYGVVPTYVLCDSKHNMPQGRIITRLLKENKITYNDFILQFGKTSHVRTESMDYDAFVKKFKDLSNTKGGYITSTELTNNNLGLPSASWFVKYCPDKTVKNYSDFISWCGFNAHRKFTEKEVGDSLIQLEKRLGRPILKDDITTNNVGFSMIVINRIYGSLVNARNKLGLMKPLGVIPLPFSYYKDILTESLLSFKDKTGKTYVRWKDLESGLYHQNNVEHKSIMKAFKRENIDLYKYINDLGFNMNPNTFSFKYIFDDGERIVSSMEYDFSNYLRSIGYVYNESYYRDVPYKLFTDCKGKSNCDYCLIVDNKYKLYIEIAGVISNDNNLWRTKTFKYKKHEKYRDKMLMKEKLLLDNNCNYVILFPEDMDSLKYKEILSSKIDEVIYNVA</sequence>
<evidence type="ECO:0000313" key="2">
    <source>
        <dbReference type="Proteomes" id="UP000284267"/>
    </source>
</evidence>
<dbReference type="AlphaFoldDB" id="A0A415HVA7"/>
<reference evidence="1 2" key="1">
    <citation type="submission" date="2018-08" db="EMBL/GenBank/DDBJ databases">
        <title>A genome reference for cultivated species of the human gut microbiota.</title>
        <authorList>
            <person name="Zou Y."/>
            <person name="Xue W."/>
            <person name="Luo G."/>
        </authorList>
    </citation>
    <scope>NUCLEOTIDE SEQUENCE [LARGE SCALE GENOMIC DNA]</scope>
    <source>
        <strain evidence="1 2">AF39-4</strain>
    </source>
</reference>
<name>A0A415HVA7_9FIRM</name>
<protein>
    <submittedName>
        <fullName evidence="1">Uncharacterized protein</fullName>
    </submittedName>
</protein>
<accession>A0A415HVA7</accession>
<dbReference type="EMBL" id="QROE01000001">
    <property type="protein sequence ID" value="RHK98181.1"/>
    <property type="molecule type" value="Genomic_DNA"/>
</dbReference>
<evidence type="ECO:0000313" key="1">
    <source>
        <dbReference type="EMBL" id="RHK98181.1"/>
    </source>
</evidence>
<proteinExistence type="predicted"/>
<gene>
    <name evidence="1" type="ORF">DW040_02425</name>
</gene>